<dbReference type="AlphaFoldDB" id="A0A8K0NZW2"/>
<evidence type="ECO:0008006" key="3">
    <source>
        <dbReference type="Google" id="ProtNLM"/>
    </source>
</evidence>
<keyword evidence="2" id="KW-1185">Reference proteome</keyword>
<accession>A0A8K0NZW2</accession>
<organism evidence="1 2">
    <name type="scientific">Ladona fulva</name>
    <name type="common">Scarce chaser dragonfly</name>
    <name type="synonym">Libellula fulva</name>
    <dbReference type="NCBI Taxonomy" id="123851"/>
    <lineage>
        <taxon>Eukaryota</taxon>
        <taxon>Metazoa</taxon>
        <taxon>Ecdysozoa</taxon>
        <taxon>Arthropoda</taxon>
        <taxon>Hexapoda</taxon>
        <taxon>Insecta</taxon>
        <taxon>Pterygota</taxon>
        <taxon>Palaeoptera</taxon>
        <taxon>Odonata</taxon>
        <taxon>Epiprocta</taxon>
        <taxon>Anisoptera</taxon>
        <taxon>Libelluloidea</taxon>
        <taxon>Libellulidae</taxon>
        <taxon>Ladona</taxon>
    </lineage>
</organism>
<dbReference type="PANTHER" id="PTHR23279">
    <property type="entry name" value="DEFECTIVE PROBOSCIS EXTENSION RESPONSE DPR -RELATED"/>
    <property type="match status" value="1"/>
</dbReference>
<name>A0A8K0NZW2_LADFU</name>
<dbReference type="GO" id="GO:0050808">
    <property type="term" value="P:synapse organization"/>
    <property type="evidence" value="ECO:0007669"/>
    <property type="project" value="TreeGrafter"/>
</dbReference>
<reference evidence="1" key="1">
    <citation type="submission" date="2013-04" db="EMBL/GenBank/DDBJ databases">
        <authorList>
            <person name="Qu J."/>
            <person name="Murali S.C."/>
            <person name="Bandaranaike D."/>
            <person name="Bellair M."/>
            <person name="Blankenburg K."/>
            <person name="Chao H."/>
            <person name="Dinh H."/>
            <person name="Doddapaneni H."/>
            <person name="Downs B."/>
            <person name="Dugan-Rocha S."/>
            <person name="Elkadiri S."/>
            <person name="Gnanaolivu R.D."/>
            <person name="Hernandez B."/>
            <person name="Javaid M."/>
            <person name="Jayaseelan J.C."/>
            <person name="Lee S."/>
            <person name="Li M."/>
            <person name="Ming W."/>
            <person name="Munidasa M."/>
            <person name="Muniz J."/>
            <person name="Nguyen L."/>
            <person name="Ongeri F."/>
            <person name="Osuji N."/>
            <person name="Pu L.-L."/>
            <person name="Puazo M."/>
            <person name="Qu C."/>
            <person name="Quiroz J."/>
            <person name="Raj R."/>
            <person name="Weissenberger G."/>
            <person name="Xin Y."/>
            <person name="Zou X."/>
            <person name="Han Y."/>
            <person name="Richards S."/>
            <person name="Worley K."/>
            <person name="Muzny D."/>
            <person name="Gibbs R."/>
        </authorList>
    </citation>
    <scope>NUCLEOTIDE SEQUENCE</scope>
    <source>
        <strain evidence="1">Sampled in the wild</strain>
    </source>
</reference>
<gene>
    <name evidence="1" type="ORF">J437_LFUL008363</name>
</gene>
<dbReference type="PANTHER" id="PTHR23279:SF12">
    <property type="entry name" value="DEFECTIVE PROBOSCIS EXTENSION RESPONSE 14, ISOFORM A-RELATED"/>
    <property type="match status" value="1"/>
</dbReference>
<protein>
    <recommendedName>
        <fullName evidence="3">Ig-like domain-containing protein</fullName>
    </recommendedName>
</protein>
<comment type="caution">
    <text evidence="1">The sequence shown here is derived from an EMBL/GenBank/DDBJ whole genome shotgun (WGS) entry which is preliminary data.</text>
</comment>
<dbReference type="Proteomes" id="UP000792457">
    <property type="component" value="Unassembled WGS sequence"/>
</dbReference>
<sequence>MDSYPYLFAVPKVEIVDERGVAIVDKFYKAGSTIELKCVISQVPQLTSYVTWKHGQRMLNYDTSRGGIR</sequence>
<dbReference type="GO" id="GO:0032589">
    <property type="term" value="C:neuron projection membrane"/>
    <property type="evidence" value="ECO:0007669"/>
    <property type="project" value="TreeGrafter"/>
</dbReference>
<dbReference type="InterPro" id="IPR037448">
    <property type="entry name" value="Zig-8"/>
</dbReference>
<reference evidence="1" key="2">
    <citation type="submission" date="2017-10" db="EMBL/GenBank/DDBJ databases">
        <title>Ladona fulva Genome sequencing and assembly.</title>
        <authorList>
            <person name="Murali S."/>
            <person name="Richards S."/>
            <person name="Bandaranaike D."/>
            <person name="Bellair M."/>
            <person name="Blankenburg K."/>
            <person name="Chao H."/>
            <person name="Dinh H."/>
            <person name="Doddapaneni H."/>
            <person name="Dugan-Rocha S."/>
            <person name="Elkadiri S."/>
            <person name="Gnanaolivu R."/>
            <person name="Hernandez B."/>
            <person name="Skinner E."/>
            <person name="Javaid M."/>
            <person name="Lee S."/>
            <person name="Li M."/>
            <person name="Ming W."/>
            <person name="Munidasa M."/>
            <person name="Muniz J."/>
            <person name="Nguyen L."/>
            <person name="Hughes D."/>
            <person name="Osuji N."/>
            <person name="Pu L.-L."/>
            <person name="Puazo M."/>
            <person name="Qu C."/>
            <person name="Quiroz J."/>
            <person name="Raj R."/>
            <person name="Weissenberger G."/>
            <person name="Xin Y."/>
            <person name="Zou X."/>
            <person name="Han Y."/>
            <person name="Worley K."/>
            <person name="Muzny D."/>
            <person name="Gibbs R."/>
        </authorList>
    </citation>
    <scope>NUCLEOTIDE SEQUENCE</scope>
    <source>
        <strain evidence="1">Sampled in the wild</strain>
    </source>
</reference>
<proteinExistence type="predicted"/>
<dbReference type="OrthoDB" id="6354602at2759"/>
<evidence type="ECO:0000313" key="2">
    <source>
        <dbReference type="Proteomes" id="UP000792457"/>
    </source>
</evidence>
<dbReference type="EMBL" id="KZ308494">
    <property type="protein sequence ID" value="KAG8230540.1"/>
    <property type="molecule type" value="Genomic_DNA"/>
</dbReference>
<evidence type="ECO:0000313" key="1">
    <source>
        <dbReference type="EMBL" id="KAG8230540.1"/>
    </source>
</evidence>